<evidence type="ECO:0000313" key="2">
    <source>
        <dbReference type="EMBL" id="MCZ0860471.1"/>
    </source>
</evidence>
<accession>A0ABT4IFG0</accession>
<name>A0ABT4IFG0_9EURY</name>
<sequence length="153" mass="16575">MVEFDLDFQEAIREVEAKGATATAADWLTRVEEEYGTAPLIYKKLEDCPEALISHLLYKNAVNQMSTLEPRVIELISLAVGAALRCDHCTAYHMQVAQKMGIPKEEILEAVLVAGLLANSSVLANAYRVIPDAAKEPCGASCSIAGVPAKKEE</sequence>
<dbReference type="PANTHER" id="PTHR33930">
    <property type="entry name" value="ALKYL HYDROPEROXIDE REDUCTASE AHPD"/>
    <property type="match status" value="1"/>
</dbReference>
<dbReference type="InterPro" id="IPR004675">
    <property type="entry name" value="AhpD_core"/>
</dbReference>
<protein>
    <submittedName>
        <fullName evidence="2">Carboxymuconolactone decarboxylase family protein</fullName>
    </submittedName>
</protein>
<dbReference type="InterPro" id="IPR003779">
    <property type="entry name" value="CMD-like"/>
</dbReference>
<dbReference type="Gene3D" id="1.20.1290.10">
    <property type="entry name" value="AhpD-like"/>
    <property type="match status" value="1"/>
</dbReference>
<dbReference type="NCBIfam" id="TIGR00778">
    <property type="entry name" value="ahpD_dom"/>
    <property type="match status" value="1"/>
</dbReference>
<dbReference type="RefSeq" id="WP_268924685.1">
    <property type="nucleotide sequence ID" value="NZ_JAPTGB010000007.1"/>
</dbReference>
<dbReference type="Pfam" id="PF02627">
    <property type="entry name" value="CMD"/>
    <property type="match status" value="1"/>
</dbReference>
<dbReference type="EMBL" id="JAPTGB010000007">
    <property type="protein sequence ID" value="MCZ0860471.1"/>
    <property type="molecule type" value="Genomic_DNA"/>
</dbReference>
<proteinExistence type="predicted"/>
<comment type="caution">
    <text evidence="2">The sequence shown here is derived from an EMBL/GenBank/DDBJ whole genome shotgun (WGS) entry which is preliminary data.</text>
</comment>
<dbReference type="Proteomes" id="UP001141422">
    <property type="component" value="Unassembled WGS sequence"/>
</dbReference>
<reference evidence="2" key="1">
    <citation type="submission" date="2022-12" db="EMBL/GenBank/DDBJ databases">
        <title>Isolation and characterisation of novel Methanocorpusculum spp. from native Australian herbivores indicates the genus is ancestrally host-associated.</title>
        <authorList>
            <person name="Volmer J.G."/>
            <person name="Soo R.M."/>
            <person name="Evans P.N."/>
            <person name="Hoedt E.C."/>
            <person name="Astorga Alsina A.L."/>
            <person name="Woodcroft B.J."/>
            <person name="Tyson G.W."/>
            <person name="Hugenholtz P."/>
            <person name="Morrison M."/>
        </authorList>
    </citation>
    <scope>NUCLEOTIDE SEQUENCE</scope>
    <source>
        <strain evidence="2">MG</strain>
    </source>
</reference>
<evidence type="ECO:0000259" key="1">
    <source>
        <dbReference type="Pfam" id="PF02627"/>
    </source>
</evidence>
<dbReference type="InterPro" id="IPR029032">
    <property type="entry name" value="AhpD-like"/>
</dbReference>
<dbReference type="SUPFAM" id="SSF69118">
    <property type="entry name" value="AhpD-like"/>
    <property type="match status" value="1"/>
</dbReference>
<dbReference type="PANTHER" id="PTHR33930:SF8">
    <property type="entry name" value="4-CARBOXYMUCONOLACTONE DECARBOXYLASE"/>
    <property type="match status" value="1"/>
</dbReference>
<evidence type="ECO:0000313" key="3">
    <source>
        <dbReference type="Proteomes" id="UP001141422"/>
    </source>
</evidence>
<organism evidence="2 3">
    <name type="scientific">Methanocorpusculum petauri</name>
    <dbReference type="NCBI Taxonomy" id="3002863"/>
    <lineage>
        <taxon>Archaea</taxon>
        <taxon>Methanobacteriati</taxon>
        <taxon>Methanobacteriota</taxon>
        <taxon>Stenosarchaea group</taxon>
        <taxon>Methanomicrobia</taxon>
        <taxon>Methanomicrobiales</taxon>
        <taxon>Methanocorpusculaceae</taxon>
        <taxon>Methanocorpusculum</taxon>
    </lineage>
</organism>
<keyword evidence="3" id="KW-1185">Reference proteome</keyword>
<gene>
    <name evidence="2" type="ORF">O0S10_04400</name>
</gene>
<feature type="domain" description="Carboxymuconolactone decarboxylase-like" evidence="1">
    <location>
        <begin position="59"/>
        <end position="129"/>
    </location>
</feature>